<evidence type="ECO:0000256" key="2">
    <source>
        <dbReference type="ARBA" id="ARBA00022475"/>
    </source>
</evidence>
<gene>
    <name evidence="9" type="ORF">HYG86_07275</name>
</gene>
<protein>
    <submittedName>
        <fullName evidence="9">Type II secretion system F family protein</fullName>
    </submittedName>
</protein>
<keyword evidence="2" id="KW-1003">Cell membrane</keyword>
<dbReference type="EMBL" id="CP058559">
    <property type="protein sequence ID" value="QNO16636.1"/>
    <property type="molecule type" value="Genomic_DNA"/>
</dbReference>
<keyword evidence="4 7" id="KW-1133">Transmembrane helix</keyword>
<dbReference type="Proteomes" id="UP000516160">
    <property type="component" value="Chromosome"/>
</dbReference>
<evidence type="ECO:0000256" key="6">
    <source>
        <dbReference type="SAM" id="Coils"/>
    </source>
</evidence>
<dbReference type="PANTHER" id="PTHR35007">
    <property type="entry name" value="INTEGRAL MEMBRANE PROTEIN-RELATED"/>
    <property type="match status" value="1"/>
</dbReference>
<reference evidence="9 10" key="1">
    <citation type="submission" date="2020-07" db="EMBL/GenBank/DDBJ databases">
        <title>Alkalicella. sp. LB2 genome.</title>
        <authorList>
            <person name="Postec A."/>
            <person name="Quemeneur M."/>
        </authorList>
    </citation>
    <scope>NUCLEOTIDE SEQUENCE [LARGE SCALE GENOMIC DNA]</scope>
    <source>
        <strain evidence="9 10">LB2</strain>
    </source>
</reference>
<dbReference type="Gene3D" id="1.20.81.30">
    <property type="entry name" value="Type II secretion system (T2SS), domain F"/>
    <property type="match status" value="1"/>
</dbReference>
<feature type="coiled-coil region" evidence="6">
    <location>
        <begin position="230"/>
        <end position="257"/>
    </location>
</feature>
<dbReference type="GO" id="GO:0005886">
    <property type="term" value="C:plasma membrane"/>
    <property type="evidence" value="ECO:0007669"/>
    <property type="project" value="UniProtKB-SubCell"/>
</dbReference>
<sequence length="319" mass="36125">MIYVIPLLIFLFIWALFSAIIITVFGKKKAIDKLKYFDEDYNIQETIEKSKKKKKQSLKFLSGLVPSTIDNKKNKKLELELMRADLPITVSEMVVIRVISSVVLGALSFILSQTFIFAIVVFIATWSVPNYIIASKKKERVKEFDNQLNDGLTIISNSLKAGYSFLQAVAVVTEEMPDPFSKEFKKLLKEMSLGLSEEESFKNLTNRMESEDLKLIINAIVIQKDVGGNLSEILDNISETIRDRQKIKNELRTLTAQGKLSGGIVAALPIFLGLVIFLLNREYVTMLFTTSIGLFMVVASVISEMLGFWMIRKIVDIKM</sequence>
<comment type="subcellular location">
    <subcellularLocation>
        <location evidence="1">Cell membrane</location>
        <topology evidence="1">Multi-pass membrane protein</topology>
    </subcellularLocation>
</comment>
<accession>A0A7G9WD74</accession>
<evidence type="ECO:0000259" key="8">
    <source>
        <dbReference type="Pfam" id="PF00482"/>
    </source>
</evidence>
<evidence type="ECO:0000256" key="5">
    <source>
        <dbReference type="ARBA" id="ARBA00023136"/>
    </source>
</evidence>
<keyword evidence="10" id="KW-1185">Reference proteome</keyword>
<dbReference type="AlphaFoldDB" id="A0A7G9WD74"/>
<feature type="transmembrane region" description="Helical" evidence="7">
    <location>
        <begin position="6"/>
        <end position="26"/>
    </location>
</feature>
<feature type="transmembrane region" description="Helical" evidence="7">
    <location>
        <begin position="86"/>
        <end position="109"/>
    </location>
</feature>
<evidence type="ECO:0000256" key="7">
    <source>
        <dbReference type="SAM" id="Phobius"/>
    </source>
</evidence>
<dbReference type="InterPro" id="IPR018076">
    <property type="entry name" value="T2SS_GspF_dom"/>
</dbReference>
<dbReference type="Pfam" id="PF00482">
    <property type="entry name" value="T2SSF"/>
    <property type="match status" value="1"/>
</dbReference>
<evidence type="ECO:0000256" key="4">
    <source>
        <dbReference type="ARBA" id="ARBA00022989"/>
    </source>
</evidence>
<dbReference type="InterPro" id="IPR042094">
    <property type="entry name" value="T2SS_GspF_sf"/>
</dbReference>
<feature type="transmembrane region" description="Helical" evidence="7">
    <location>
        <begin position="260"/>
        <end position="279"/>
    </location>
</feature>
<keyword evidence="3 7" id="KW-0812">Transmembrane</keyword>
<proteinExistence type="predicted"/>
<evidence type="ECO:0000256" key="3">
    <source>
        <dbReference type="ARBA" id="ARBA00022692"/>
    </source>
</evidence>
<dbReference type="KEGG" id="acae:HYG86_07275"/>
<feature type="domain" description="Type II secretion system protein GspF" evidence="8">
    <location>
        <begin position="154"/>
        <end position="276"/>
    </location>
</feature>
<name>A0A7G9WD74_ALKCA</name>
<feature type="transmembrane region" description="Helical" evidence="7">
    <location>
        <begin position="115"/>
        <end position="134"/>
    </location>
</feature>
<keyword evidence="6" id="KW-0175">Coiled coil</keyword>
<feature type="transmembrane region" description="Helical" evidence="7">
    <location>
        <begin position="285"/>
        <end position="311"/>
    </location>
</feature>
<keyword evidence="5 7" id="KW-0472">Membrane</keyword>
<evidence type="ECO:0000313" key="10">
    <source>
        <dbReference type="Proteomes" id="UP000516160"/>
    </source>
</evidence>
<organism evidence="9 10">
    <name type="scientific">Alkalicella caledoniensis</name>
    <dbReference type="NCBI Taxonomy" id="2731377"/>
    <lineage>
        <taxon>Bacteria</taxon>
        <taxon>Bacillati</taxon>
        <taxon>Bacillota</taxon>
        <taxon>Clostridia</taxon>
        <taxon>Eubacteriales</taxon>
        <taxon>Proteinivoracaceae</taxon>
        <taxon>Alkalicella</taxon>
    </lineage>
</organism>
<evidence type="ECO:0000313" key="9">
    <source>
        <dbReference type="EMBL" id="QNO16636.1"/>
    </source>
</evidence>
<evidence type="ECO:0000256" key="1">
    <source>
        <dbReference type="ARBA" id="ARBA00004651"/>
    </source>
</evidence>
<dbReference type="PANTHER" id="PTHR35007:SF1">
    <property type="entry name" value="PILUS ASSEMBLY PROTEIN"/>
    <property type="match status" value="1"/>
</dbReference>